<evidence type="ECO:0000256" key="1">
    <source>
        <dbReference type="SAM" id="Phobius"/>
    </source>
</evidence>
<dbReference type="Gene3D" id="3.40.50.1820">
    <property type="entry name" value="alpha/beta hydrolase"/>
    <property type="match status" value="1"/>
</dbReference>
<proteinExistence type="predicted"/>
<feature type="domain" description="AB hydrolase-1" evidence="2">
    <location>
        <begin position="47"/>
        <end position="150"/>
    </location>
</feature>
<dbReference type="SUPFAM" id="SSF53474">
    <property type="entry name" value="alpha/beta-Hydrolases"/>
    <property type="match status" value="1"/>
</dbReference>
<protein>
    <submittedName>
        <fullName evidence="3">Alpha/beta hydrolase fold-containing</fullName>
    </submittedName>
</protein>
<dbReference type="AlphaFoldDB" id="A0A975B789"/>
<keyword evidence="4" id="KW-1185">Reference proteome</keyword>
<dbReference type="Pfam" id="PF12697">
    <property type="entry name" value="Abhydrolase_6"/>
    <property type="match status" value="1"/>
</dbReference>
<sequence>MIYDYYNNMKILKLKHKTFYLSFIFLVMLIFTSCTKLYSFTAKNECVILLHGMGRTSFSMKKLDKFLSGRGYKTVNLGYPSTRESIAAIAEKYIPQAIDRCNEFQPGKIHFVTHSLGGIIVRQYLQNNSLPSGSRVVMISPPNKGSELADYMKDFWLYKWINGPAGQELGTGPNSTPNILNPVNADIGIITGNKSFNPLFSQLIPGPDDGKVSVKRTKLKEMQDFIVIPASHTFIMQNSITLKQVSYFLANGRFKR</sequence>
<keyword evidence="1" id="KW-1133">Transmembrane helix</keyword>
<keyword evidence="1" id="KW-0472">Membrane</keyword>
<feature type="transmembrane region" description="Helical" evidence="1">
    <location>
        <begin position="20"/>
        <end position="40"/>
    </location>
</feature>
<dbReference type="InterPro" id="IPR000073">
    <property type="entry name" value="AB_hydrolase_1"/>
</dbReference>
<accession>A0A975B789</accession>
<evidence type="ECO:0000313" key="3">
    <source>
        <dbReference type="EMBL" id="QTA79997.1"/>
    </source>
</evidence>
<dbReference type="InterPro" id="IPR029058">
    <property type="entry name" value="AB_hydrolase_fold"/>
</dbReference>
<dbReference type="KEGG" id="dli:dnl_22820"/>
<dbReference type="PANTHER" id="PTHR37946">
    <property type="entry name" value="SLL1969 PROTEIN"/>
    <property type="match status" value="1"/>
</dbReference>
<keyword evidence="1" id="KW-0812">Transmembrane</keyword>
<evidence type="ECO:0000313" key="4">
    <source>
        <dbReference type="Proteomes" id="UP000663720"/>
    </source>
</evidence>
<reference evidence="3" key="1">
    <citation type="journal article" date="2021" name="Microb. Physiol.">
        <title>Proteogenomic Insights into the Physiology of Marine, Sulfate-Reducing, Filamentous Desulfonema limicola and Desulfonema magnum.</title>
        <authorList>
            <person name="Schnaars V."/>
            <person name="Wohlbrand L."/>
            <person name="Scheve S."/>
            <person name="Hinrichs C."/>
            <person name="Reinhardt R."/>
            <person name="Rabus R."/>
        </authorList>
    </citation>
    <scope>NUCLEOTIDE SEQUENCE</scope>
    <source>
        <strain evidence="3">5ac10</strain>
    </source>
</reference>
<dbReference type="Proteomes" id="UP000663720">
    <property type="component" value="Chromosome"/>
</dbReference>
<organism evidence="3 4">
    <name type="scientific">Desulfonema limicola</name>
    <dbReference type="NCBI Taxonomy" id="45656"/>
    <lineage>
        <taxon>Bacteria</taxon>
        <taxon>Pseudomonadati</taxon>
        <taxon>Thermodesulfobacteriota</taxon>
        <taxon>Desulfobacteria</taxon>
        <taxon>Desulfobacterales</taxon>
        <taxon>Desulfococcaceae</taxon>
        <taxon>Desulfonema</taxon>
    </lineage>
</organism>
<keyword evidence="3" id="KW-0378">Hydrolase</keyword>
<dbReference type="EMBL" id="CP061799">
    <property type="protein sequence ID" value="QTA79997.1"/>
    <property type="molecule type" value="Genomic_DNA"/>
</dbReference>
<name>A0A975B789_9BACT</name>
<gene>
    <name evidence="3" type="ORF">dnl_22820</name>
</gene>
<dbReference type="GO" id="GO:0016787">
    <property type="term" value="F:hydrolase activity"/>
    <property type="evidence" value="ECO:0007669"/>
    <property type="project" value="UniProtKB-KW"/>
</dbReference>
<evidence type="ECO:0000259" key="2">
    <source>
        <dbReference type="Pfam" id="PF12697"/>
    </source>
</evidence>
<dbReference type="PANTHER" id="PTHR37946:SF1">
    <property type="entry name" value="SLL1969 PROTEIN"/>
    <property type="match status" value="1"/>
</dbReference>